<dbReference type="EnsemblPlants" id="OPUNC01G05480.1">
    <property type="protein sequence ID" value="OPUNC01G05480.1"/>
    <property type="gene ID" value="OPUNC01G05480"/>
</dbReference>
<dbReference type="Proteomes" id="UP000026962">
    <property type="component" value="Chromosome 1"/>
</dbReference>
<accession>A0A0E0JF12</accession>
<reference evidence="1" key="1">
    <citation type="submission" date="2015-04" db="UniProtKB">
        <authorList>
            <consortium name="EnsemblPlants"/>
        </authorList>
    </citation>
    <scope>IDENTIFICATION</scope>
</reference>
<evidence type="ECO:0000313" key="2">
    <source>
        <dbReference type="Proteomes" id="UP000026962"/>
    </source>
</evidence>
<reference evidence="1" key="2">
    <citation type="submission" date="2018-05" db="EMBL/GenBank/DDBJ databases">
        <title>OpunRS2 (Oryza punctata Reference Sequence Version 2).</title>
        <authorList>
            <person name="Zhang J."/>
            <person name="Kudrna D."/>
            <person name="Lee S."/>
            <person name="Talag J."/>
            <person name="Welchert J."/>
            <person name="Wing R.A."/>
        </authorList>
    </citation>
    <scope>NUCLEOTIDE SEQUENCE [LARGE SCALE GENOMIC DNA]</scope>
</reference>
<evidence type="ECO:0000313" key="1">
    <source>
        <dbReference type="EnsemblPlants" id="OPUNC01G05480.1"/>
    </source>
</evidence>
<protein>
    <submittedName>
        <fullName evidence="1">Uncharacterized protein</fullName>
    </submittedName>
</protein>
<dbReference type="AlphaFoldDB" id="A0A0E0JF12"/>
<organism evidence="1">
    <name type="scientific">Oryza punctata</name>
    <name type="common">Red rice</name>
    <dbReference type="NCBI Taxonomy" id="4537"/>
    <lineage>
        <taxon>Eukaryota</taxon>
        <taxon>Viridiplantae</taxon>
        <taxon>Streptophyta</taxon>
        <taxon>Embryophyta</taxon>
        <taxon>Tracheophyta</taxon>
        <taxon>Spermatophyta</taxon>
        <taxon>Magnoliopsida</taxon>
        <taxon>Liliopsida</taxon>
        <taxon>Poales</taxon>
        <taxon>Poaceae</taxon>
        <taxon>BOP clade</taxon>
        <taxon>Oryzoideae</taxon>
        <taxon>Oryzeae</taxon>
        <taxon>Oryzinae</taxon>
        <taxon>Oryza</taxon>
    </lineage>
</organism>
<sequence>MAVTGEIEQQVAIGKHALWEEDFSGTCQRECFCASCFHAFCTHCCWDHHEPTIHMVFPVAADSAGRPVFATHGPDGGRIHPDFVEDILAAQDYATRLPWDSFCLLCSTAFAAAACPDHHRHHHPRSPDAVLRVEQRGGRHCVRCTGSEWWFPYVEQVLDDPVEDDGDEQLLPVLTTRPGTCKQCGDTYIGHAILICSDSCRVSYRRDLAGRRQRREVRQAARAAADSDAAVVVGDGGAGGEIENQVVLGKQALWVADFSGTCRRECFCASCFHAFCTHCCWHHHEPSIHMVFPIAADSAGRPVFATHGPDGGRVHPDFVEDILAAQDYATRLLWNAFCLLCHTAFNSPQPRALTTTATTTRACPTPSSASSSAAAATACAARGLRNSEWWFPYVEQLLDEDHDGGDEQLLPVLTTRPGTCKQCGGPHTGRAVVICSDSCGESYRRDLAGRRRPRREVRQAARAAVAKQLIDRLTTSIS</sequence>
<name>A0A0E0JF12_ORYPU</name>
<proteinExistence type="predicted"/>
<keyword evidence="2" id="KW-1185">Reference proteome</keyword>
<dbReference type="HOGENOM" id="CLU_571597_0_0_1"/>
<dbReference type="Gramene" id="OPUNC01G05480.1">
    <property type="protein sequence ID" value="OPUNC01G05480.1"/>
    <property type="gene ID" value="OPUNC01G05480"/>
</dbReference>